<dbReference type="OrthoDB" id="598035at2"/>
<protein>
    <submittedName>
        <fullName evidence="1">Gas vesicle protein</fullName>
    </submittedName>
</protein>
<dbReference type="PANTHER" id="PTHR35792:SF1">
    <property type="entry name" value="SLL0268 PROTEIN"/>
    <property type="match status" value="1"/>
</dbReference>
<name>A0A2V4WWE6_9FLAO</name>
<dbReference type="Gene3D" id="1.20.120.20">
    <property type="entry name" value="Apolipoprotein"/>
    <property type="match status" value="1"/>
</dbReference>
<evidence type="ECO:0000313" key="2">
    <source>
        <dbReference type="Proteomes" id="UP000248054"/>
    </source>
</evidence>
<gene>
    <name evidence="1" type="ORF">DFQ11_102124</name>
</gene>
<sequence>MIYKGALVLGGLLLGAAAGVLLAPEKGSVTRDRLKKEGKDIKDQLTKDLSEVKDDLSKATASGREKFREDFEDITSKTSYKTEEAISFIEKQLAILKEKNRTLQKTS</sequence>
<dbReference type="InterPro" id="IPR052928">
    <property type="entry name" value="Desiccation-related_membrane"/>
</dbReference>
<dbReference type="RefSeq" id="WP_110474947.1">
    <property type="nucleotide sequence ID" value="NZ_BMWQ01000002.1"/>
</dbReference>
<dbReference type="Proteomes" id="UP000248054">
    <property type="component" value="Unassembled WGS sequence"/>
</dbReference>
<proteinExistence type="predicted"/>
<reference evidence="1 2" key="1">
    <citation type="submission" date="2018-06" db="EMBL/GenBank/DDBJ databases">
        <title>Genomic Encyclopedia of Type Strains, Phase III (KMG-III): the genomes of soil and plant-associated and newly described type strains.</title>
        <authorList>
            <person name="Whitman W."/>
        </authorList>
    </citation>
    <scope>NUCLEOTIDE SEQUENCE [LARGE SCALE GENOMIC DNA]</scope>
    <source>
        <strain evidence="1 2">CECT 7945</strain>
    </source>
</reference>
<dbReference type="Pfam" id="PF12732">
    <property type="entry name" value="YtxH"/>
    <property type="match status" value="1"/>
</dbReference>
<dbReference type="PANTHER" id="PTHR35792">
    <property type="entry name" value="GENERAL STRESS PROTEIN"/>
    <property type="match status" value="1"/>
</dbReference>
<keyword evidence="2" id="KW-1185">Reference proteome</keyword>
<accession>A0A2V4WWE6</accession>
<comment type="caution">
    <text evidence="1">The sequence shown here is derived from an EMBL/GenBank/DDBJ whole genome shotgun (WGS) entry which is preliminary data.</text>
</comment>
<organism evidence="1 2">
    <name type="scientific">Winogradskyella epiphytica</name>
    <dbReference type="NCBI Taxonomy" id="262005"/>
    <lineage>
        <taxon>Bacteria</taxon>
        <taxon>Pseudomonadati</taxon>
        <taxon>Bacteroidota</taxon>
        <taxon>Flavobacteriia</taxon>
        <taxon>Flavobacteriales</taxon>
        <taxon>Flavobacteriaceae</taxon>
        <taxon>Winogradskyella</taxon>
    </lineage>
</organism>
<dbReference type="EMBL" id="QJTD01000002">
    <property type="protein sequence ID" value="PYE81550.1"/>
    <property type="molecule type" value="Genomic_DNA"/>
</dbReference>
<dbReference type="InterPro" id="IPR024623">
    <property type="entry name" value="YtxH"/>
</dbReference>
<evidence type="ECO:0000313" key="1">
    <source>
        <dbReference type="EMBL" id="PYE81550.1"/>
    </source>
</evidence>
<dbReference type="AlphaFoldDB" id="A0A2V4WWE6"/>
<dbReference type="SUPFAM" id="SSF47162">
    <property type="entry name" value="Apolipoprotein"/>
    <property type="match status" value="1"/>
</dbReference>